<dbReference type="EMBL" id="AP026867">
    <property type="protein sequence ID" value="BDS12870.1"/>
    <property type="molecule type" value="Genomic_DNA"/>
</dbReference>
<reference evidence="2" key="1">
    <citation type="submission" date="2022-09" db="EMBL/GenBank/DDBJ databases">
        <title>Aureispira anguillicida sp. nov., isolated from Leptocephalus of Japanese eel Anguilla japonica.</title>
        <authorList>
            <person name="Yuasa K."/>
            <person name="Mekata T."/>
            <person name="Ikunari K."/>
        </authorList>
    </citation>
    <scope>NUCLEOTIDE SEQUENCE</scope>
    <source>
        <strain evidence="2">EL160426</strain>
    </source>
</reference>
<keyword evidence="3" id="KW-1185">Reference proteome</keyword>
<organism evidence="2 3">
    <name type="scientific">Aureispira anguillae</name>
    <dbReference type="NCBI Taxonomy" id="2864201"/>
    <lineage>
        <taxon>Bacteria</taxon>
        <taxon>Pseudomonadati</taxon>
        <taxon>Bacteroidota</taxon>
        <taxon>Saprospiria</taxon>
        <taxon>Saprospirales</taxon>
        <taxon>Saprospiraceae</taxon>
        <taxon>Aureispira</taxon>
    </lineage>
</organism>
<sequence>MAEILSYDLLKEMKFAEFKKAFKEKTQWKKAKAAIFLIDYKMGTKKLPIAIPLRKTTALKGLIKQIKADKHPNQKLAAGFIKMVKTKDGPQLNFSLTSGGYAAEALEAKVATLFKQLLKFNFIVETTATVTEEEEDTAPNSATSDSATLPKEKNAAPHSPSSDSTNDLKAILSLFNQVKGDLKQEVKGIIKRFKSKNNHLKDAYVLDDVTNNIQRFMNQYAQLPPIAQKKLAAAKQKIEQQDLVLKKLSHQLSQIDIVPQSEEEVDWAITNIEKKIQDLLQKVQ</sequence>
<protein>
    <submittedName>
        <fullName evidence="2">Uncharacterized protein</fullName>
    </submittedName>
</protein>
<evidence type="ECO:0000313" key="3">
    <source>
        <dbReference type="Proteomes" id="UP001060919"/>
    </source>
</evidence>
<dbReference type="RefSeq" id="WP_264788215.1">
    <property type="nucleotide sequence ID" value="NZ_AP026867.1"/>
</dbReference>
<dbReference type="KEGG" id="aup:AsAng_0035950"/>
<feature type="region of interest" description="Disordered" evidence="1">
    <location>
        <begin position="131"/>
        <end position="165"/>
    </location>
</feature>
<name>A0A915YGZ9_9BACT</name>
<dbReference type="Proteomes" id="UP001060919">
    <property type="component" value="Chromosome"/>
</dbReference>
<proteinExistence type="predicted"/>
<accession>A0A915YGZ9</accession>
<dbReference type="AlphaFoldDB" id="A0A915YGZ9"/>
<evidence type="ECO:0000256" key="1">
    <source>
        <dbReference type="SAM" id="MobiDB-lite"/>
    </source>
</evidence>
<evidence type="ECO:0000313" key="2">
    <source>
        <dbReference type="EMBL" id="BDS12870.1"/>
    </source>
</evidence>
<gene>
    <name evidence="2" type="ORF">AsAng_0035950</name>
</gene>